<name>A0AAV1KQY8_9NEOP</name>
<sequence length="118" mass="13522">MEANSVQTQDNMATLSPIPKSIPKRPIKNAVSPLDAKMMKLMDSYSNNEPKIMNRHLSFFNGIIPSLDKFDDDEVLEFQMGVLQLLKNIKSCRRHSLQSPASVDYSYSNYTKIDYNDF</sequence>
<proteinExistence type="predicted"/>
<comment type="caution">
    <text evidence="2">The sequence shown here is derived from an EMBL/GenBank/DDBJ whole genome shotgun (WGS) entry which is preliminary data.</text>
</comment>
<evidence type="ECO:0000313" key="3">
    <source>
        <dbReference type="Proteomes" id="UP001314205"/>
    </source>
</evidence>
<protein>
    <recommendedName>
        <fullName evidence="4">BESS domain-containing protein</fullName>
    </recommendedName>
</protein>
<accession>A0AAV1KQY8</accession>
<dbReference type="EMBL" id="CAVLGL010000068">
    <property type="protein sequence ID" value="CAK1584890.1"/>
    <property type="molecule type" value="Genomic_DNA"/>
</dbReference>
<keyword evidence="3" id="KW-1185">Reference proteome</keyword>
<organism evidence="2 3">
    <name type="scientific">Parnassius mnemosyne</name>
    <name type="common">clouded apollo</name>
    <dbReference type="NCBI Taxonomy" id="213953"/>
    <lineage>
        <taxon>Eukaryota</taxon>
        <taxon>Metazoa</taxon>
        <taxon>Ecdysozoa</taxon>
        <taxon>Arthropoda</taxon>
        <taxon>Hexapoda</taxon>
        <taxon>Insecta</taxon>
        <taxon>Pterygota</taxon>
        <taxon>Neoptera</taxon>
        <taxon>Endopterygota</taxon>
        <taxon>Lepidoptera</taxon>
        <taxon>Glossata</taxon>
        <taxon>Ditrysia</taxon>
        <taxon>Papilionoidea</taxon>
        <taxon>Papilionidae</taxon>
        <taxon>Parnassiinae</taxon>
        <taxon>Parnassini</taxon>
        <taxon>Parnassius</taxon>
        <taxon>Driopa</taxon>
    </lineage>
</organism>
<evidence type="ECO:0000256" key="1">
    <source>
        <dbReference type="SAM" id="MobiDB-lite"/>
    </source>
</evidence>
<dbReference type="Proteomes" id="UP001314205">
    <property type="component" value="Unassembled WGS sequence"/>
</dbReference>
<feature type="region of interest" description="Disordered" evidence="1">
    <location>
        <begin position="1"/>
        <end position="27"/>
    </location>
</feature>
<dbReference type="AlphaFoldDB" id="A0AAV1KQY8"/>
<gene>
    <name evidence="2" type="ORF">PARMNEM_LOCUS6054</name>
</gene>
<evidence type="ECO:0000313" key="2">
    <source>
        <dbReference type="EMBL" id="CAK1584890.1"/>
    </source>
</evidence>
<reference evidence="2 3" key="1">
    <citation type="submission" date="2023-11" db="EMBL/GenBank/DDBJ databases">
        <authorList>
            <person name="Hedman E."/>
            <person name="Englund M."/>
            <person name="Stromberg M."/>
            <person name="Nyberg Akerstrom W."/>
            <person name="Nylinder S."/>
            <person name="Jareborg N."/>
            <person name="Kallberg Y."/>
            <person name="Kronander E."/>
        </authorList>
    </citation>
    <scope>NUCLEOTIDE SEQUENCE [LARGE SCALE GENOMIC DNA]</scope>
</reference>
<evidence type="ECO:0008006" key="4">
    <source>
        <dbReference type="Google" id="ProtNLM"/>
    </source>
</evidence>
<feature type="compositionally biased region" description="Polar residues" evidence="1">
    <location>
        <begin position="1"/>
        <end position="14"/>
    </location>
</feature>